<evidence type="ECO:0000256" key="15">
    <source>
        <dbReference type="ARBA" id="ARBA00031933"/>
    </source>
</evidence>
<dbReference type="SUPFAM" id="SSF57552">
    <property type="entry name" value="Blood coagulation inhibitor (disintegrin)"/>
    <property type="match status" value="1"/>
</dbReference>
<dbReference type="GeneID" id="105991534"/>
<accession>A0A1S3FSV1</accession>
<dbReference type="FunFam" id="3.40.390.10:FF:000033">
    <property type="entry name" value="A disintegrin and metallopeptidase domain 18"/>
    <property type="match status" value="1"/>
</dbReference>
<keyword evidence="10 19" id="KW-0472">Membrane</keyword>
<evidence type="ECO:0000256" key="3">
    <source>
        <dbReference type="ARBA" id="ARBA00020159"/>
    </source>
</evidence>
<reference evidence="24" key="1">
    <citation type="submission" date="2025-08" db="UniProtKB">
        <authorList>
            <consortium name="RefSeq"/>
        </authorList>
    </citation>
    <scope>IDENTIFICATION</scope>
    <source>
        <tissue evidence="24">Kidney</tissue>
    </source>
</reference>
<keyword evidence="5" id="KW-0597">Phosphoprotein</keyword>
<evidence type="ECO:0000259" key="21">
    <source>
        <dbReference type="PROSITE" id="PS50214"/>
    </source>
</evidence>
<dbReference type="PANTHER" id="PTHR11905">
    <property type="entry name" value="ADAM A DISINTEGRIN AND METALLOPROTEASE DOMAIN"/>
    <property type="match status" value="1"/>
</dbReference>
<dbReference type="SMART" id="SM00050">
    <property type="entry name" value="DISIN"/>
    <property type="match status" value="1"/>
</dbReference>
<dbReference type="InParanoid" id="A0A1S3FSV1"/>
<feature type="disulfide bond" evidence="17">
    <location>
        <begin position="617"/>
        <end position="626"/>
    </location>
</feature>
<comment type="subcellular location">
    <subcellularLocation>
        <location evidence="1">Membrane</location>
        <topology evidence="1">Single-pass type I membrane protein</topology>
    </subcellularLocation>
</comment>
<name>A0A1S3FSV1_DIPOR</name>
<evidence type="ECO:0000256" key="5">
    <source>
        <dbReference type="ARBA" id="ARBA00022553"/>
    </source>
</evidence>
<keyword evidence="8" id="KW-0130">Cell adhesion</keyword>
<feature type="domain" description="Disintegrin" evidence="21">
    <location>
        <begin position="427"/>
        <end position="482"/>
    </location>
</feature>
<dbReference type="CDD" id="cd04269">
    <property type="entry name" value="ZnMc_adamalysin_II_like"/>
    <property type="match status" value="1"/>
</dbReference>
<dbReference type="InterPro" id="IPR024079">
    <property type="entry name" value="MetalloPept_cat_dom_sf"/>
</dbReference>
<sequence length="714" mass="80335">MAILVPCKYPMGPPWPFRALLPFVRSLSAATTPVPPAQGVHTQPSGCLWRKRLPGDVLSQRSERLNVQVTVPEKIQSIEGEGHAATHISYSIMIEGKTYTMHLKQKPFLPRSFKVYSYDGSGIMMPLDEDIESSCHYQGYLEGYPNSMATLSTCTGLRGILQFGNISYGIEPLESALGFEHVIYQLQHKKTSISLYAEKEFELRDLPYEVQRIEAQKDLPHYIEMHIVVEKRLYDHMGSDTTIVTEKIFQLIVLTNAIFASINLNIILSSLEFWTDENKISTSGNANELLHKFLKWKRSFLVLRPHDMAFLLIYKEASNYIGATIQGKMCDKNFAGGVVLHPRIISLESLAIILVQLLSFSMGISYDDLSKCHCPGAVCIMNPEAIHASGTKTFSNCSLEDYALFLASPMSHCLQNQPHLQPSYKTDAVCGNGIVEKGEACDCGSKMECEAKPFQCCNSQTCTLASDMECDTGPCCANCHIKYFEAGFGSDQCFEEMNSRTDISGNCGIEDSVYQACAPNNRKCGKIVCRYRGSEVLKLRDAITVYINASGQVCVSLEFPVNHNEWQKMWVNNGTICNAQKVCRNKECVENSYLNYDCTPQNCNNRGVCNNKKNCHCEAKYLPPNCANTNEDWPGGSINSGNHPMESPISGRQYFESVYHPKPPRWPFFLIIPFFIILCILIVMLVKLYFQRKNWKTDDYLSDEQIGSESETRE</sequence>
<evidence type="ECO:0000256" key="2">
    <source>
        <dbReference type="ARBA" id="ARBA00011609"/>
    </source>
</evidence>
<proteinExistence type="predicted"/>
<evidence type="ECO:0000259" key="22">
    <source>
        <dbReference type="PROSITE" id="PS50215"/>
    </source>
</evidence>
<dbReference type="PROSITE" id="PS50215">
    <property type="entry name" value="ADAM_MEPRO"/>
    <property type="match status" value="1"/>
</dbReference>
<dbReference type="GO" id="GO:0005886">
    <property type="term" value="C:plasma membrane"/>
    <property type="evidence" value="ECO:0007669"/>
    <property type="project" value="TreeGrafter"/>
</dbReference>
<keyword evidence="6 19" id="KW-0812">Transmembrane</keyword>
<keyword evidence="24" id="KW-0378">Hydrolase</keyword>
<dbReference type="KEGG" id="dord:105991534"/>
<dbReference type="GO" id="GO:0008584">
    <property type="term" value="P:male gonad development"/>
    <property type="evidence" value="ECO:0007669"/>
    <property type="project" value="TreeGrafter"/>
</dbReference>
<dbReference type="GO" id="GO:0007339">
    <property type="term" value="P:binding of sperm to zona pellucida"/>
    <property type="evidence" value="ECO:0007669"/>
    <property type="project" value="TreeGrafter"/>
</dbReference>
<comment type="function">
    <text evidence="13">Sperm surface membrane protein that may be involved in sperm-egg plasma membrane adhesion and fusion during fertilization. Could have a direct role in sperm-zona binding or migration of sperm from the uterus into the oviduct. Interactions with egg membrane could be mediated via binding between its disintegrin-like domain to one or more integrins receptors on the egg. This is a non catalytic metalloprotease-like protein.</text>
</comment>
<dbReference type="GO" id="GO:0006508">
    <property type="term" value="P:proteolysis"/>
    <property type="evidence" value="ECO:0007669"/>
    <property type="project" value="InterPro"/>
</dbReference>
<evidence type="ECO:0000256" key="8">
    <source>
        <dbReference type="ARBA" id="ARBA00022889"/>
    </source>
</evidence>
<evidence type="ECO:0000256" key="4">
    <source>
        <dbReference type="ARBA" id="ARBA00022536"/>
    </source>
</evidence>
<dbReference type="InterPro" id="IPR006586">
    <property type="entry name" value="ADAM_Cys-rich"/>
</dbReference>
<feature type="disulfide bond" evidence="18">
    <location>
        <begin position="374"/>
        <end position="379"/>
    </location>
</feature>
<keyword evidence="12" id="KW-0325">Glycoprotein</keyword>
<evidence type="ECO:0000256" key="19">
    <source>
        <dbReference type="SAM" id="Phobius"/>
    </source>
</evidence>
<evidence type="ECO:0000256" key="16">
    <source>
        <dbReference type="ARBA" id="ARBA00032022"/>
    </source>
</evidence>
<comment type="caution">
    <text evidence="17">Lacks conserved residue(s) required for the propagation of feature annotation.</text>
</comment>
<keyword evidence="9 19" id="KW-1133">Transmembrane helix</keyword>
<evidence type="ECO:0000256" key="12">
    <source>
        <dbReference type="ARBA" id="ARBA00023180"/>
    </source>
</evidence>
<dbReference type="SUPFAM" id="SSF55486">
    <property type="entry name" value="Metalloproteases ('zincins'), catalytic domain"/>
    <property type="match status" value="1"/>
</dbReference>
<dbReference type="InterPro" id="IPR002870">
    <property type="entry name" value="Peptidase_M12B_N"/>
</dbReference>
<comment type="subunit">
    <text evidence="2">Heterodimer with ADAM1/fertilin subunit alpha.</text>
</comment>
<dbReference type="Gene3D" id="3.40.390.10">
    <property type="entry name" value="Collagenase (Catalytic Domain)"/>
    <property type="match status" value="1"/>
</dbReference>
<dbReference type="InterPro" id="IPR034027">
    <property type="entry name" value="Reprolysin_adamalysin"/>
</dbReference>
<dbReference type="PANTHER" id="PTHR11905:SF108">
    <property type="entry name" value="DISINTEGRIN AND METALLOPROTEINASE DOMAIN-CONTAINING PROTEIN 2"/>
    <property type="match status" value="1"/>
</dbReference>
<evidence type="ECO:0000256" key="1">
    <source>
        <dbReference type="ARBA" id="ARBA00004479"/>
    </source>
</evidence>
<evidence type="ECO:0000256" key="18">
    <source>
        <dbReference type="PROSITE-ProRule" id="PRU00276"/>
    </source>
</evidence>
<keyword evidence="11 17" id="KW-1015">Disulfide bond</keyword>
<dbReference type="Proteomes" id="UP000081671">
    <property type="component" value="Unplaced"/>
</dbReference>
<keyword evidence="24" id="KW-0645">Protease</keyword>
<dbReference type="Pfam" id="PF08516">
    <property type="entry name" value="ADAM_CR"/>
    <property type="match status" value="1"/>
</dbReference>
<dbReference type="InterPro" id="IPR000742">
    <property type="entry name" value="EGF"/>
</dbReference>
<dbReference type="AlphaFoldDB" id="A0A1S3FSV1"/>
<dbReference type="FunCoup" id="A0A1S3FSV1">
    <property type="interactions" value="16"/>
</dbReference>
<keyword evidence="23" id="KW-1185">Reference proteome</keyword>
<feature type="transmembrane region" description="Helical" evidence="19">
    <location>
        <begin position="666"/>
        <end position="690"/>
    </location>
</feature>
<dbReference type="Gene3D" id="4.10.70.10">
    <property type="entry name" value="Disintegrin domain"/>
    <property type="match status" value="1"/>
</dbReference>
<evidence type="ECO:0000256" key="6">
    <source>
        <dbReference type="ARBA" id="ARBA00022692"/>
    </source>
</evidence>
<dbReference type="GO" id="GO:0004222">
    <property type="term" value="F:metalloendopeptidase activity"/>
    <property type="evidence" value="ECO:0007669"/>
    <property type="project" value="InterPro"/>
</dbReference>
<dbReference type="PROSITE" id="PS50026">
    <property type="entry name" value="EGF_3"/>
    <property type="match status" value="1"/>
</dbReference>
<dbReference type="STRING" id="10020.ENSDORP00000001925"/>
<dbReference type="InterPro" id="IPR036436">
    <property type="entry name" value="Disintegrin_dom_sf"/>
</dbReference>
<evidence type="ECO:0000256" key="9">
    <source>
        <dbReference type="ARBA" id="ARBA00022989"/>
    </source>
</evidence>
<organism evidence="23 24">
    <name type="scientific">Dipodomys ordii</name>
    <name type="common">Ord's kangaroo rat</name>
    <dbReference type="NCBI Taxonomy" id="10020"/>
    <lineage>
        <taxon>Eukaryota</taxon>
        <taxon>Metazoa</taxon>
        <taxon>Chordata</taxon>
        <taxon>Craniata</taxon>
        <taxon>Vertebrata</taxon>
        <taxon>Euteleostomi</taxon>
        <taxon>Mammalia</taxon>
        <taxon>Eutheria</taxon>
        <taxon>Euarchontoglires</taxon>
        <taxon>Glires</taxon>
        <taxon>Rodentia</taxon>
        <taxon>Castorimorpha</taxon>
        <taxon>Heteromyidae</taxon>
        <taxon>Dipodomyinae</taxon>
        <taxon>Dipodomys</taxon>
    </lineage>
</organism>
<evidence type="ECO:0000259" key="20">
    <source>
        <dbReference type="PROSITE" id="PS50026"/>
    </source>
</evidence>
<keyword evidence="24" id="KW-0482">Metalloprotease</keyword>
<dbReference type="InterPro" id="IPR001762">
    <property type="entry name" value="Disintegrin_dom"/>
</dbReference>
<evidence type="ECO:0000313" key="23">
    <source>
        <dbReference type="Proteomes" id="UP000081671"/>
    </source>
</evidence>
<dbReference type="RefSeq" id="XP_012879643.1">
    <property type="nucleotide sequence ID" value="XM_013024189.1"/>
</dbReference>
<dbReference type="Pfam" id="PF01562">
    <property type="entry name" value="Pep_M12B_propep"/>
    <property type="match status" value="1"/>
</dbReference>
<keyword evidence="7" id="KW-0732">Signal</keyword>
<dbReference type="OrthoDB" id="5951731at2759"/>
<evidence type="ECO:0000256" key="17">
    <source>
        <dbReference type="PROSITE-ProRule" id="PRU00076"/>
    </source>
</evidence>
<evidence type="ECO:0000256" key="10">
    <source>
        <dbReference type="ARBA" id="ARBA00023136"/>
    </source>
</evidence>
<protein>
    <recommendedName>
        <fullName evidence="3">Disintegrin and metalloproteinase domain-containing protein 2</fullName>
    </recommendedName>
    <alternativeName>
        <fullName evidence="14">Fertilin subunit beta</fullName>
    </alternativeName>
    <alternativeName>
        <fullName evidence="16">PH-30</fullName>
    </alternativeName>
    <alternativeName>
        <fullName evidence="15">PH30-beta</fullName>
    </alternativeName>
</protein>
<feature type="domain" description="Peptidase M12B" evidence="22">
    <location>
        <begin position="221"/>
        <end position="418"/>
    </location>
</feature>
<dbReference type="PROSITE" id="PS50214">
    <property type="entry name" value="DISINTEGRIN_2"/>
    <property type="match status" value="1"/>
</dbReference>
<evidence type="ECO:0000256" key="13">
    <source>
        <dbReference type="ARBA" id="ARBA00025231"/>
    </source>
</evidence>
<evidence type="ECO:0000256" key="14">
    <source>
        <dbReference type="ARBA" id="ARBA00030994"/>
    </source>
</evidence>
<evidence type="ECO:0000256" key="11">
    <source>
        <dbReference type="ARBA" id="ARBA00023157"/>
    </source>
</evidence>
<gene>
    <name evidence="24" type="primary">Adam2</name>
</gene>
<evidence type="ECO:0000256" key="7">
    <source>
        <dbReference type="ARBA" id="ARBA00022729"/>
    </source>
</evidence>
<dbReference type="CTD" id="2515"/>
<dbReference type="GO" id="GO:0007155">
    <property type="term" value="P:cell adhesion"/>
    <property type="evidence" value="ECO:0007669"/>
    <property type="project" value="UniProtKB-KW"/>
</dbReference>
<dbReference type="InterPro" id="IPR001590">
    <property type="entry name" value="Peptidase_M12B"/>
</dbReference>
<keyword evidence="4 17" id="KW-0245">EGF-like domain</keyword>
<dbReference type="Pfam" id="PF01421">
    <property type="entry name" value="Reprolysin"/>
    <property type="match status" value="1"/>
</dbReference>
<dbReference type="SMART" id="SM00608">
    <property type="entry name" value="ACR"/>
    <property type="match status" value="1"/>
</dbReference>
<feature type="domain" description="EGF-like" evidence="20">
    <location>
        <begin position="594"/>
        <end position="627"/>
    </location>
</feature>
<evidence type="ECO:0000313" key="24">
    <source>
        <dbReference type="RefSeq" id="XP_012879643.1"/>
    </source>
</evidence>